<feature type="signal peptide" evidence="1">
    <location>
        <begin position="1"/>
        <end position="23"/>
    </location>
</feature>
<dbReference type="EMBL" id="BNJQ01000039">
    <property type="protein sequence ID" value="GHP12185.1"/>
    <property type="molecule type" value="Genomic_DNA"/>
</dbReference>
<evidence type="ECO:0000256" key="1">
    <source>
        <dbReference type="SAM" id="SignalP"/>
    </source>
</evidence>
<dbReference type="SUPFAM" id="SSF49899">
    <property type="entry name" value="Concanavalin A-like lectins/glucanases"/>
    <property type="match status" value="2"/>
</dbReference>
<dbReference type="AlphaFoldDB" id="A0A830HZY7"/>
<organism evidence="2 3">
    <name type="scientific">Pycnococcus provasolii</name>
    <dbReference type="NCBI Taxonomy" id="41880"/>
    <lineage>
        <taxon>Eukaryota</taxon>
        <taxon>Viridiplantae</taxon>
        <taxon>Chlorophyta</taxon>
        <taxon>Pseudoscourfieldiophyceae</taxon>
        <taxon>Pseudoscourfieldiales</taxon>
        <taxon>Pycnococcaceae</taxon>
        <taxon>Pycnococcus</taxon>
    </lineage>
</organism>
<feature type="chain" id="PRO_5032495942" description="LamG-like jellyroll fold domain-containing protein" evidence="1">
    <location>
        <begin position="24"/>
        <end position="638"/>
    </location>
</feature>
<evidence type="ECO:0008006" key="4">
    <source>
        <dbReference type="Google" id="ProtNLM"/>
    </source>
</evidence>
<comment type="caution">
    <text evidence="2">The sequence shown here is derived from an EMBL/GenBank/DDBJ whole genome shotgun (WGS) entry which is preliminary data.</text>
</comment>
<evidence type="ECO:0000313" key="2">
    <source>
        <dbReference type="EMBL" id="GHP12185.1"/>
    </source>
</evidence>
<keyword evidence="3" id="KW-1185">Reference proteome</keyword>
<keyword evidence="1" id="KW-0732">Signal</keyword>
<dbReference type="Proteomes" id="UP000660262">
    <property type="component" value="Unassembled WGS sequence"/>
</dbReference>
<dbReference type="InterPro" id="IPR013320">
    <property type="entry name" value="ConA-like_dom_sf"/>
</dbReference>
<dbReference type="Gene3D" id="2.60.120.200">
    <property type="match status" value="2"/>
</dbReference>
<gene>
    <name evidence="2" type="ORF">PPROV_001091300</name>
</gene>
<name>A0A830HZY7_9CHLO</name>
<protein>
    <recommendedName>
        <fullName evidence="4">LamG-like jellyroll fold domain-containing protein</fullName>
    </recommendedName>
</protein>
<proteinExistence type="predicted"/>
<dbReference type="Pfam" id="PF13385">
    <property type="entry name" value="Laminin_G_3"/>
    <property type="match status" value="1"/>
</dbReference>
<reference evidence="2" key="1">
    <citation type="submission" date="2020-10" db="EMBL/GenBank/DDBJ databases">
        <title>Unveiling of a novel bifunctional photoreceptor, Dualchrome1, isolated from a cosmopolitan green alga.</title>
        <authorList>
            <person name="Suzuki S."/>
            <person name="Kawachi M."/>
        </authorList>
    </citation>
    <scope>NUCLEOTIDE SEQUENCE</scope>
    <source>
        <strain evidence="2">NIES 2893</strain>
    </source>
</reference>
<sequence>MEASRLLALVLLGALLLVSDAEASSMWVSGPPYESGIPSLAASASLQSSDGDLYATYTPRTTPQPVSVGAWDASDENRAKHASGLLGSPSVHNVAAPAWSANTNDDFVNGVKMPSGRDRGAAFPPRVAEDYRGKQLYGRGLGNTGPWDDHADFRLNDAALPHPSPLGYSYASYAPHSLAVPKEGEDDAEVPEPTLVNPPSQVTLEHDGALQFDGVNDYAVVPPLGEDDSDMDFLKDNSFSFELWAKRDRQGVTEYFISQGVGVPALGMQFGVTSRGQLRFGFWGEGTETPSTLMCTQGALDPVSGRARACVEVPSAGGMDEGELTLSAGHEGTADWESAVVSRAVRSTPRQEATGWTAHATGRHTASECADTEREFLEDVGSWHHYAATFDAETKIARVYRDGVLVLGERRPSSLRVSGDLKPCRKASLYRGSGSIRIGRGVDSSSSSDYFSGRMEEVRVWSGVALPRNVIATYAHYTRETILEHHPMRTHLSLYLDCNRGSRIAALAYDLSTHRRTAQLVNGPEYVAGFRTHVVEATGGDLVTGLELDLWRSTRDASASEHVPTNERVAATTQADPALYRYVLPGTKQQDPWFLLSTDSHRHRHPWLYHPADVPSHGSPAFYGLPGLSEPDVRSETM</sequence>
<evidence type="ECO:0000313" key="3">
    <source>
        <dbReference type="Proteomes" id="UP000660262"/>
    </source>
</evidence>
<accession>A0A830HZY7</accession>